<feature type="region of interest" description="Disordered" evidence="1">
    <location>
        <begin position="53"/>
        <end position="73"/>
    </location>
</feature>
<keyword evidence="3" id="KW-1185">Reference proteome</keyword>
<dbReference type="AlphaFoldDB" id="A0A1X6NI53"/>
<evidence type="ECO:0000313" key="2">
    <source>
        <dbReference type="EMBL" id="OSX68298.1"/>
    </source>
</evidence>
<dbReference type="EMBL" id="KV920766">
    <property type="protein sequence ID" value="OSX68298.1"/>
    <property type="molecule type" value="Genomic_DNA"/>
</dbReference>
<organism evidence="2 3">
    <name type="scientific">Porphyra umbilicalis</name>
    <name type="common">Purple laver</name>
    <name type="synonym">Red alga</name>
    <dbReference type="NCBI Taxonomy" id="2786"/>
    <lineage>
        <taxon>Eukaryota</taxon>
        <taxon>Rhodophyta</taxon>
        <taxon>Bangiophyceae</taxon>
        <taxon>Bangiales</taxon>
        <taxon>Bangiaceae</taxon>
        <taxon>Porphyra</taxon>
    </lineage>
</organism>
<evidence type="ECO:0000313" key="3">
    <source>
        <dbReference type="Proteomes" id="UP000218209"/>
    </source>
</evidence>
<gene>
    <name evidence="2" type="ORF">BU14_3056s0001</name>
</gene>
<sequence length="73" mass="8074">MGGARRARNKRVKAGLPWPPLWQTWQRGEAACAGTMHAALRVPVVMQLSWDGRQRQRPTVRCGKNHGTEAAVG</sequence>
<proteinExistence type="predicted"/>
<name>A0A1X6NI53_PORUM</name>
<accession>A0A1X6NI53</accession>
<reference evidence="2 3" key="1">
    <citation type="submission" date="2017-03" db="EMBL/GenBank/DDBJ databases">
        <title>WGS assembly of Porphyra umbilicalis.</title>
        <authorList>
            <person name="Brawley S.H."/>
            <person name="Blouin N.A."/>
            <person name="Ficko-Blean E."/>
            <person name="Wheeler G.L."/>
            <person name="Lohr M."/>
            <person name="Goodson H.V."/>
            <person name="Jenkins J.W."/>
            <person name="Blaby-Haas C.E."/>
            <person name="Helliwell K.E."/>
            <person name="Chan C."/>
            <person name="Marriage T."/>
            <person name="Bhattacharya D."/>
            <person name="Klein A.S."/>
            <person name="Badis Y."/>
            <person name="Brodie J."/>
            <person name="Cao Y."/>
            <person name="Collen J."/>
            <person name="Dittami S.M."/>
            <person name="Gachon C.M."/>
            <person name="Green B.R."/>
            <person name="Karpowicz S."/>
            <person name="Kim J.W."/>
            <person name="Kudahl U."/>
            <person name="Lin S."/>
            <person name="Michel G."/>
            <person name="Mittag M."/>
            <person name="Olson B.J."/>
            <person name="Pangilinan J."/>
            <person name="Peng Y."/>
            <person name="Qiu H."/>
            <person name="Shu S."/>
            <person name="Singer J.T."/>
            <person name="Smith A.G."/>
            <person name="Sprecher B.N."/>
            <person name="Wagner V."/>
            <person name="Wang W."/>
            <person name="Wang Z.-Y."/>
            <person name="Yan J."/>
            <person name="Yarish C."/>
            <person name="Zoeuner-Riek S."/>
            <person name="Zhuang Y."/>
            <person name="Zou Y."/>
            <person name="Lindquist E.A."/>
            <person name="Grimwood J."/>
            <person name="Barry K."/>
            <person name="Rokhsar D.S."/>
            <person name="Schmutz J."/>
            <person name="Stiller J.W."/>
            <person name="Grossman A.R."/>
            <person name="Prochnik S.E."/>
        </authorList>
    </citation>
    <scope>NUCLEOTIDE SEQUENCE [LARGE SCALE GENOMIC DNA]</scope>
    <source>
        <strain evidence="2">4086291</strain>
    </source>
</reference>
<protein>
    <submittedName>
        <fullName evidence="2">Uncharacterized protein</fullName>
    </submittedName>
</protein>
<dbReference type="Proteomes" id="UP000218209">
    <property type="component" value="Unassembled WGS sequence"/>
</dbReference>
<evidence type="ECO:0000256" key="1">
    <source>
        <dbReference type="SAM" id="MobiDB-lite"/>
    </source>
</evidence>